<keyword evidence="13" id="KW-1185">Reference proteome</keyword>
<evidence type="ECO:0000256" key="1">
    <source>
        <dbReference type="ARBA" id="ARBA00004365"/>
    </source>
</evidence>
<evidence type="ECO:0000256" key="3">
    <source>
        <dbReference type="ARBA" id="ARBA00009677"/>
    </source>
</evidence>
<evidence type="ECO:0000259" key="9">
    <source>
        <dbReference type="Pfam" id="PF00460"/>
    </source>
</evidence>
<feature type="domain" description="Flagellar hook-associated protein FlgK helical" evidence="11">
    <location>
        <begin position="102"/>
        <end position="376"/>
    </location>
</feature>
<keyword evidence="12" id="KW-0282">Flagellum</keyword>
<dbReference type="Proteomes" id="UP001597520">
    <property type="component" value="Unassembled WGS sequence"/>
</dbReference>
<feature type="region of interest" description="Disordered" evidence="8">
    <location>
        <begin position="362"/>
        <end position="385"/>
    </location>
</feature>
<sequence>MTSTFHGLETASRGMRTQQAALQTTSHNISNANTDGYSRQRVNFGQTEPYPAAARNAPQMPGQIGTGVEAESVQRIREGYLDQQFRGENAQSGYWEARHSSLERTEELLNEPSDQGLSSRMNQFYDALQDLSTNPEDSGARAVVKERGVALADSFNYMSDTLESNKADLANQIGTNEDEINSLLSNLNSVNKQIGNVEPNGQVPNDMYDERDRLLDDLSKRMNIEVEKMEPEGLASDVAEGKVNVYLLNGDGERMTYDSNGDGNADTELKLIDGENLDHRSIGIEEDSDEIGDVSLNWENGNGTGEDIDSIDIKESPGSLAGMLEMHDGVDAEGNDLSGTYPDLKNQLDQLAHDFATEFNDQHEQGEGLNNSTDAGTPAFFNVNAGSSEDAASNIGVTDAIKEDTDKIAASSDGNAGDGSNATELSNIKEDHFDEEYQSLIGEYGVQTAEAKQMMDNSATLRDNVDSRRMEVSSVSLDEEMTNMIKFQQAYNAAARNITAVDEMLDRIINNMGRVGR</sequence>
<dbReference type="PANTHER" id="PTHR30033:SF1">
    <property type="entry name" value="FLAGELLAR HOOK-ASSOCIATED PROTEIN 1"/>
    <property type="match status" value="1"/>
</dbReference>
<evidence type="ECO:0000256" key="7">
    <source>
        <dbReference type="RuleBase" id="RU362065"/>
    </source>
</evidence>
<dbReference type="SUPFAM" id="SSF64518">
    <property type="entry name" value="Phase 1 flagellin"/>
    <property type="match status" value="1"/>
</dbReference>
<evidence type="ECO:0000313" key="13">
    <source>
        <dbReference type="Proteomes" id="UP001597520"/>
    </source>
</evidence>
<dbReference type="RefSeq" id="WP_380712881.1">
    <property type="nucleotide sequence ID" value="NZ_JBHUML010000002.1"/>
</dbReference>
<keyword evidence="5 7" id="KW-0964">Secreted</keyword>
<dbReference type="EMBL" id="JBHUML010000002">
    <property type="protein sequence ID" value="MFD2705631.1"/>
    <property type="molecule type" value="Genomic_DNA"/>
</dbReference>
<evidence type="ECO:0000256" key="2">
    <source>
        <dbReference type="ARBA" id="ARBA00004613"/>
    </source>
</evidence>
<dbReference type="PANTHER" id="PTHR30033">
    <property type="entry name" value="FLAGELLAR HOOK-ASSOCIATED PROTEIN 1"/>
    <property type="match status" value="1"/>
</dbReference>
<evidence type="ECO:0000256" key="6">
    <source>
        <dbReference type="ARBA" id="ARBA00023143"/>
    </source>
</evidence>
<dbReference type="InterPro" id="IPR001444">
    <property type="entry name" value="Flag_bb_rod_N"/>
</dbReference>
<feature type="domain" description="Flagellar basal body rod protein N-terminal" evidence="9">
    <location>
        <begin position="8"/>
        <end position="37"/>
    </location>
</feature>
<name>A0ABW5T1H4_9BACI</name>
<dbReference type="Pfam" id="PF22638">
    <property type="entry name" value="FlgK_D1"/>
    <property type="match status" value="1"/>
</dbReference>
<dbReference type="NCBIfam" id="TIGR02492">
    <property type="entry name" value="flgK_ends"/>
    <property type="match status" value="1"/>
</dbReference>
<dbReference type="InterPro" id="IPR010930">
    <property type="entry name" value="Flg_bb/hook_C_dom"/>
</dbReference>
<feature type="domain" description="Flagellar basal-body/hook protein C-terminal" evidence="10">
    <location>
        <begin position="469"/>
        <end position="510"/>
    </location>
</feature>
<dbReference type="InterPro" id="IPR053927">
    <property type="entry name" value="FlgK_helical"/>
</dbReference>
<comment type="subcellular location">
    <subcellularLocation>
        <location evidence="1 7">Bacterial flagellum</location>
    </subcellularLocation>
    <subcellularLocation>
        <location evidence="2 7">Secreted</location>
    </subcellularLocation>
</comment>
<dbReference type="PRINTS" id="PR01005">
    <property type="entry name" value="FLGHOOKAP1"/>
</dbReference>
<feature type="region of interest" description="Disordered" evidence="8">
    <location>
        <begin position="1"/>
        <end position="21"/>
    </location>
</feature>
<proteinExistence type="inferred from homology"/>
<evidence type="ECO:0000259" key="11">
    <source>
        <dbReference type="Pfam" id="PF22638"/>
    </source>
</evidence>
<dbReference type="Pfam" id="PF00460">
    <property type="entry name" value="Flg_bb_rod"/>
    <property type="match status" value="1"/>
</dbReference>
<keyword evidence="12" id="KW-0966">Cell projection</keyword>
<gene>
    <name evidence="7 12" type="primary">flgK</name>
    <name evidence="12" type="ORF">ACFSUB_09130</name>
</gene>
<accession>A0ABW5T1H4</accession>
<dbReference type="InterPro" id="IPR002371">
    <property type="entry name" value="FlgK"/>
</dbReference>
<keyword evidence="6 7" id="KW-0975">Bacterial flagellum</keyword>
<evidence type="ECO:0000256" key="4">
    <source>
        <dbReference type="ARBA" id="ARBA00016244"/>
    </source>
</evidence>
<reference evidence="13" key="1">
    <citation type="journal article" date="2019" name="Int. J. Syst. Evol. Microbiol.">
        <title>The Global Catalogue of Microorganisms (GCM) 10K type strain sequencing project: providing services to taxonomists for standard genome sequencing and annotation.</title>
        <authorList>
            <consortium name="The Broad Institute Genomics Platform"/>
            <consortium name="The Broad Institute Genome Sequencing Center for Infectious Disease"/>
            <person name="Wu L."/>
            <person name="Ma J."/>
        </authorList>
    </citation>
    <scope>NUCLEOTIDE SEQUENCE [LARGE SCALE GENOMIC DNA]</scope>
    <source>
        <strain evidence="13">KCTC 33792</strain>
    </source>
</reference>
<dbReference type="Pfam" id="PF06429">
    <property type="entry name" value="Flg_bbr_C"/>
    <property type="match status" value="1"/>
</dbReference>
<organism evidence="12 13">
    <name type="scientific">Salibacterium lacus</name>
    <dbReference type="NCBI Taxonomy" id="1898109"/>
    <lineage>
        <taxon>Bacteria</taxon>
        <taxon>Bacillati</taxon>
        <taxon>Bacillota</taxon>
        <taxon>Bacilli</taxon>
        <taxon>Bacillales</taxon>
        <taxon>Bacillaceae</taxon>
    </lineage>
</organism>
<protein>
    <recommendedName>
        <fullName evidence="4 7">Flagellar hook-associated protein 1</fullName>
        <shortName evidence="7">HAP1</shortName>
    </recommendedName>
</protein>
<comment type="similarity">
    <text evidence="3 7">Belongs to the flagella basal body rod proteins family.</text>
</comment>
<evidence type="ECO:0000313" key="12">
    <source>
        <dbReference type="EMBL" id="MFD2705631.1"/>
    </source>
</evidence>
<evidence type="ECO:0000256" key="8">
    <source>
        <dbReference type="SAM" id="MobiDB-lite"/>
    </source>
</evidence>
<evidence type="ECO:0000259" key="10">
    <source>
        <dbReference type="Pfam" id="PF06429"/>
    </source>
</evidence>
<keyword evidence="12" id="KW-0969">Cilium</keyword>
<evidence type="ECO:0000256" key="5">
    <source>
        <dbReference type="ARBA" id="ARBA00022525"/>
    </source>
</evidence>
<comment type="caution">
    <text evidence="12">The sequence shown here is derived from an EMBL/GenBank/DDBJ whole genome shotgun (WGS) entry which is preliminary data.</text>
</comment>